<evidence type="ECO:0000313" key="3">
    <source>
        <dbReference type="Proteomes" id="UP000305067"/>
    </source>
</evidence>
<protein>
    <submittedName>
        <fullName evidence="2">Uncharacterized protein</fullName>
    </submittedName>
</protein>
<sequence length="219" mass="23922">MKLSSIAASDVPQNTANNVLYAIGIWSGNLAEVNTQLLPMYCTVASKEYRRSNGITGEELSTRDPSTAGTSPMAKGQADETQLKTRARWKVDTSMLDACACVDAVFPEDTERVDQELGRRRPIKGIDLFSGPLRGYQEQLYATLAFLVIAGAGASTRELSTPSDYHRRARSCDDRGSPGLCISWEARKRGSRTSKKPSVLLEENRRRATQLSSPTSSSA</sequence>
<gene>
    <name evidence="2" type="ORF">BDV98DRAFT_585132</name>
</gene>
<feature type="region of interest" description="Disordered" evidence="1">
    <location>
        <begin position="188"/>
        <end position="219"/>
    </location>
</feature>
<proteinExistence type="predicted"/>
<accession>A0A5C3Q8F9</accession>
<dbReference type="AlphaFoldDB" id="A0A5C3Q8F9"/>
<evidence type="ECO:0000313" key="2">
    <source>
        <dbReference type="EMBL" id="TFK98272.1"/>
    </source>
</evidence>
<feature type="region of interest" description="Disordered" evidence="1">
    <location>
        <begin position="55"/>
        <end position="82"/>
    </location>
</feature>
<dbReference type="EMBL" id="ML178841">
    <property type="protein sequence ID" value="TFK98272.1"/>
    <property type="molecule type" value="Genomic_DNA"/>
</dbReference>
<organism evidence="2 3">
    <name type="scientific">Pterulicium gracile</name>
    <dbReference type="NCBI Taxonomy" id="1884261"/>
    <lineage>
        <taxon>Eukaryota</taxon>
        <taxon>Fungi</taxon>
        <taxon>Dikarya</taxon>
        <taxon>Basidiomycota</taxon>
        <taxon>Agaricomycotina</taxon>
        <taxon>Agaricomycetes</taxon>
        <taxon>Agaricomycetidae</taxon>
        <taxon>Agaricales</taxon>
        <taxon>Pleurotineae</taxon>
        <taxon>Pterulaceae</taxon>
        <taxon>Pterulicium</taxon>
    </lineage>
</organism>
<dbReference type="Proteomes" id="UP000305067">
    <property type="component" value="Unassembled WGS sequence"/>
</dbReference>
<keyword evidence="3" id="KW-1185">Reference proteome</keyword>
<feature type="compositionally biased region" description="Polar residues" evidence="1">
    <location>
        <begin position="209"/>
        <end position="219"/>
    </location>
</feature>
<reference evidence="2 3" key="1">
    <citation type="journal article" date="2019" name="Nat. Ecol. Evol.">
        <title>Megaphylogeny resolves global patterns of mushroom evolution.</title>
        <authorList>
            <person name="Varga T."/>
            <person name="Krizsan K."/>
            <person name="Foldi C."/>
            <person name="Dima B."/>
            <person name="Sanchez-Garcia M."/>
            <person name="Sanchez-Ramirez S."/>
            <person name="Szollosi G.J."/>
            <person name="Szarkandi J.G."/>
            <person name="Papp V."/>
            <person name="Albert L."/>
            <person name="Andreopoulos W."/>
            <person name="Angelini C."/>
            <person name="Antonin V."/>
            <person name="Barry K.W."/>
            <person name="Bougher N.L."/>
            <person name="Buchanan P."/>
            <person name="Buyck B."/>
            <person name="Bense V."/>
            <person name="Catcheside P."/>
            <person name="Chovatia M."/>
            <person name="Cooper J."/>
            <person name="Damon W."/>
            <person name="Desjardin D."/>
            <person name="Finy P."/>
            <person name="Geml J."/>
            <person name="Haridas S."/>
            <person name="Hughes K."/>
            <person name="Justo A."/>
            <person name="Karasinski D."/>
            <person name="Kautmanova I."/>
            <person name="Kiss B."/>
            <person name="Kocsube S."/>
            <person name="Kotiranta H."/>
            <person name="LaButti K.M."/>
            <person name="Lechner B.E."/>
            <person name="Liimatainen K."/>
            <person name="Lipzen A."/>
            <person name="Lukacs Z."/>
            <person name="Mihaltcheva S."/>
            <person name="Morgado L.N."/>
            <person name="Niskanen T."/>
            <person name="Noordeloos M.E."/>
            <person name="Ohm R.A."/>
            <person name="Ortiz-Santana B."/>
            <person name="Ovrebo C."/>
            <person name="Racz N."/>
            <person name="Riley R."/>
            <person name="Savchenko A."/>
            <person name="Shiryaev A."/>
            <person name="Soop K."/>
            <person name="Spirin V."/>
            <person name="Szebenyi C."/>
            <person name="Tomsovsky M."/>
            <person name="Tulloss R.E."/>
            <person name="Uehling J."/>
            <person name="Grigoriev I.V."/>
            <person name="Vagvolgyi C."/>
            <person name="Papp T."/>
            <person name="Martin F.M."/>
            <person name="Miettinen O."/>
            <person name="Hibbett D.S."/>
            <person name="Nagy L.G."/>
        </authorList>
    </citation>
    <scope>NUCLEOTIDE SEQUENCE [LARGE SCALE GENOMIC DNA]</scope>
    <source>
        <strain evidence="2 3">CBS 309.79</strain>
    </source>
</reference>
<evidence type="ECO:0000256" key="1">
    <source>
        <dbReference type="SAM" id="MobiDB-lite"/>
    </source>
</evidence>
<name>A0A5C3Q8F9_9AGAR</name>